<feature type="transmembrane region" description="Helical" evidence="7">
    <location>
        <begin position="156"/>
        <end position="175"/>
    </location>
</feature>
<dbReference type="AlphaFoldDB" id="A0A917RIT8"/>
<dbReference type="InterPro" id="IPR036259">
    <property type="entry name" value="MFS_trans_sf"/>
</dbReference>
<evidence type="ECO:0000256" key="7">
    <source>
        <dbReference type="SAM" id="Phobius"/>
    </source>
</evidence>
<dbReference type="InterPro" id="IPR011701">
    <property type="entry name" value="MFS"/>
</dbReference>
<keyword evidence="5 7" id="KW-0472">Membrane</keyword>
<reference evidence="8" key="1">
    <citation type="journal article" date="2014" name="Int. J. Syst. Evol. Microbiol.">
        <title>Complete genome sequence of Corynebacterium casei LMG S-19264T (=DSM 44701T), isolated from a smear-ripened cheese.</title>
        <authorList>
            <consortium name="US DOE Joint Genome Institute (JGI-PGF)"/>
            <person name="Walter F."/>
            <person name="Albersmeier A."/>
            <person name="Kalinowski J."/>
            <person name="Ruckert C."/>
        </authorList>
    </citation>
    <scope>NUCLEOTIDE SEQUENCE</scope>
    <source>
        <strain evidence="8">CGMCC 4.3508</strain>
    </source>
</reference>
<keyword evidence="9" id="KW-1185">Reference proteome</keyword>
<feature type="transmembrane region" description="Helical" evidence="7">
    <location>
        <begin position="102"/>
        <end position="119"/>
    </location>
</feature>
<dbReference type="InterPro" id="IPR044772">
    <property type="entry name" value="NO3_transporter"/>
</dbReference>
<accession>A0A917RIT8</accession>
<keyword evidence="4 7" id="KW-1133">Transmembrane helix</keyword>
<feature type="transmembrane region" description="Helical" evidence="7">
    <location>
        <begin position="369"/>
        <end position="388"/>
    </location>
</feature>
<dbReference type="Pfam" id="PF07690">
    <property type="entry name" value="MFS_1"/>
    <property type="match status" value="1"/>
</dbReference>
<evidence type="ECO:0000256" key="2">
    <source>
        <dbReference type="ARBA" id="ARBA00008432"/>
    </source>
</evidence>
<feature type="transmembrane region" description="Helical" evidence="7">
    <location>
        <begin position="196"/>
        <end position="217"/>
    </location>
</feature>
<dbReference type="GO" id="GO:0005886">
    <property type="term" value="C:plasma membrane"/>
    <property type="evidence" value="ECO:0007669"/>
    <property type="project" value="InterPro"/>
</dbReference>
<feature type="transmembrane region" description="Helical" evidence="7">
    <location>
        <begin position="308"/>
        <end position="329"/>
    </location>
</feature>
<evidence type="ECO:0000256" key="6">
    <source>
        <dbReference type="SAM" id="MobiDB-lite"/>
    </source>
</evidence>
<comment type="similarity">
    <text evidence="2">Belongs to the major facilitator superfamily. Nitrate/nitrite porter (TC 2.A.1.8) family.</text>
</comment>
<feature type="transmembrane region" description="Helical" evidence="7">
    <location>
        <begin position="267"/>
        <end position="288"/>
    </location>
</feature>
<dbReference type="PANTHER" id="PTHR23515">
    <property type="entry name" value="HIGH-AFFINITY NITRATE TRANSPORTER 2.3"/>
    <property type="match status" value="1"/>
</dbReference>
<name>A0A917RIT8_9NOCA</name>
<comment type="subcellular location">
    <subcellularLocation>
        <location evidence="1">Membrane</location>
        <topology evidence="1">Multi-pass membrane protein</topology>
    </subcellularLocation>
</comment>
<feature type="transmembrane region" description="Helical" evidence="7">
    <location>
        <begin position="428"/>
        <end position="448"/>
    </location>
</feature>
<dbReference type="CDD" id="cd17341">
    <property type="entry name" value="MFS_NRT2_like"/>
    <property type="match status" value="1"/>
</dbReference>
<dbReference type="PRINTS" id="PR00342">
    <property type="entry name" value="RHESUSRHD"/>
</dbReference>
<dbReference type="Proteomes" id="UP000638263">
    <property type="component" value="Unassembled WGS sequence"/>
</dbReference>
<comment type="caution">
    <text evidence="8">The sequence shown here is derived from an EMBL/GenBank/DDBJ whole genome shotgun (WGS) entry which is preliminary data.</text>
</comment>
<dbReference type="InterPro" id="IPR002229">
    <property type="entry name" value="RhesusRHD"/>
</dbReference>
<keyword evidence="3 7" id="KW-0812">Transmembrane</keyword>
<sequence length="526" mass="55088">MGSIAAIPVSYRGVEPRWEALLSTETESRGDALSAMFRRPKLERWDAEDTAAWEAGGKKIATRNLIWSVVAEHIGFSIWSIWSVMVLFMPTETYGIDAAGKFFLVAVPTLVGAILRIPYTVATARFGGRNWTVFSAAALLVPAALTLYFVNQPGTSYTTFLIVAAFAGLGGGNFASSMTNINAFYPQRLKGWALGMNAGGGNIGVPVIQLFGLLVIATLGDEYASIICAAYLVLVVLAGLGAALFMDNLPNQKADLSFMLTALKVPQSWAVSFLYIGTFGSFIGYSFAFGQILQISFVAGGDTAAQATLHAAQIAFIGPLLGSIARPYGGKLADRIGGSRVTLFTFAAMMVAAVAVASASTVADGSHKGFSGPVLGVLVAGFVALFVLSGLGNGSVTKIIPSVFDAKSRSLDASPAERAAWAQNTSGALIGFVGAIGALGGVAINLVLRSSYSATQSATTAFWVFMAFYVACALVTWAVFLRRPGAPSRDHEVVAVAEALVRRAESGPHNSAQPTESRSARSSANL</sequence>
<evidence type="ECO:0000256" key="3">
    <source>
        <dbReference type="ARBA" id="ARBA00022692"/>
    </source>
</evidence>
<evidence type="ECO:0000256" key="4">
    <source>
        <dbReference type="ARBA" id="ARBA00022989"/>
    </source>
</evidence>
<feature type="transmembrane region" description="Helical" evidence="7">
    <location>
        <begin position="460"/>
        <end position="481"/>
    </location>
</feature>
<feature type="transmembrane region" description="Helical" evidence="7">
    <location>
        <begin position="341"/>
        <end position="363"/>
    </location>
</feature>
<gene>
    <name evidence="8" type="ORF">GCM10011588_24330</name>
</gene>
<evidence type="ECO:0000256" key="5">
    <source>
        <dbReference type="ARBA" id="ARBA00023136"/>
    </source>
</evidence>
<feature type="transmembrane region" description="Helical" evidence="7">
    <location>
        <begin position="65"/>
        <end position="90"/>
    </location>
</feature>
<dbReference type="SUPFAM" id="SSF103473">
    <property type="entry name" value="MFS general substrate transporter"/>
    <property type="match status" value="1"/>
</dbReference>
<dbReference type="EMBL" id="BMMH01000004">
    <property type="protein sequence ID" value="GGL09119.1"/>
    <property type="molecule type" value="Genomic_DNA"/>
</dbReference>
<feature type="transmembrane region" description="Helical" evidence="7">
    <location>
        <begin position="131"/>
        <end position="150"/>
    </location>
</feature>
<proteinExistence type="inferred from homology"/>
<evidence type="ECO:0000256" key="1">
    <source>
        <dbReference type="ARBA" id="ARBA00004141"/>
    </source>
</evidence>
<evidence type="ECO:0000313" key="9">
    <source>
        <dbReference type="Proteomes" id="UP000638263"/>
    </source>
</evidence>
<reference evidence="8" key="2">
    <citation type="submission" date="2020-09" db="EMBL/GenBank/DDBJ databases">
        <authorList>
            <person name="Sun Q."/>
            <person name="Zhou Y."/>
        </authorList>
    </citation>
    <scope>NUCLEOTIDE SEQUENCE</scope>
    <source>
        <strain evidence="8">CGMCC 4.3508</strain>
    </source>
</reference>
<evidence type="ECO:0000313" key="8">
    <source>
        <dbReference type="EMBL" id="GGL09119.1"/>
    </source>
</evidence>
<feature type="region of interest" description="Disordered" evidence="6">
    <location>
        <begin position="505"/>
        <end position="526"/>
    </location>
</feature>
<dbReference type="Gene3D" id="1.20.1250.20">
    <property type="entry name" value="MFS general substrate transporter like domains"/>
    <property type="match status" value="1"/>
</dbReference>
<feature type="compositionally biased region" description="Polar residues" evidence="6">
    <location>
        <begin position="508"/>
        <end position="526"/>
    </location>
</feature>
<feature type="transmembrane region" description="Helical" evidence="7">
    <location>
        <begin position="223"/>
        <end position="246"/>
    </location>
</feature>
<protein>
    <submittedName>
        <fullName evidence="8">MFS transporter</fullName>
    </submittedName>
</protein>
<organism evidence="8 9">
    <name type="scientific">Nocardia jinanensis</name>
    <dbReference type="NCBI Taxonomy" id="382504"/>
    <lineage>
        <taxon>Bacteria</taxon>
        <taxon>Bacillati</taxon>
        <taxon>Actinomycetota</taxon>
        <taxon>Actinomycetes</taxon>
        <taxon>Mycobacteriales</taxon>
        <taxon>Nocardiaceae</taxon>
        <taxon>Nocardia</taxon>
    </lineage>
</organism>
<dbReference type="GO" id="GO:0015112">
    <property type="term" value="F:nitrate transmembrane transporter activity"/>
    <property type="evidence" value="ECO:0007669"/>
    <property type="project" value="InterPro"/>
</dbReference>